<dbReference type="GO" id="GO:0003677">
    <property type="term" value="F:DNA binding"/>
    <property type="evidence" value="ECO:0007669"/>
    <property type="project" value="InterPro"/>
</dbReference>
<reference evidence="2" key="1">
    <citation type="journal article" date="2011" name="J. Bacteriol.">
        <title>Genome sequences of eight morphologically diverse alphaproteobacteria.</title>
        <authorList>
            <consortium name="US DOE Joint Genome Institute"/>
            <person name="Brown P.J."/>
            <person name="Kysela D.T."/>
            <person name="Buechlein A."/>
            <person name="Hemmerich C."/>
            <person name="Brun Y.V."/>
        </authorList>
    </citation>
    <scope>NUCLEOTIDE SEQUENCE [LARGE SCALE GENOMIC DNA]</scope>
    <source>
        <strain evidence="2">ATCC 51888 / DSM 1869 / NCIB 11706 / TK 0415</strain>
    </source>
</reference>
<dbReference type="OrthoDB" id="9796786at2"/>
<dbReference type="RefSeq" id="WP_013215190.1">
    <property type="nucleotide sequence ID" value="NC_014313.1"/>
</dbReference>
<name>D8JVT6_HYPDA</name>
<dbReference type="KEGG" id="hdn:Hden_1161"/>
<gene>
    <name evidence="1" type="ordered locus">Hden_1161</name>
</gene>
<dbReference type="AlphaFoldDB" id="D8JVT6"/>
<dbReference type="EMBL" id="CP002083">
    <property type="protein sequence ID" value="ADJ22975.1"/>
    <property type="molecule type" value="Genomic_DNA"/>
</dbReference>
<evidence type="ECO:0000313" key="2">
    <source>
        <dbReference type="Proteomes" id="UP000002033"/>
    </source>
</evidence>
<dbReference type="InterPro" id="IPR010982">
    <property type="entry name" value="Lambda_DNA-bd_dom_sf"/>
</dbReference>
<dbReference type="STRING" id="582899.Hden_1161"/>
<evidence type="ECO:0008006" key="3">
    <source>
        <dbReference type="Google" id="ProtNLM"/>
    </source>
</evidence>
<accession>D8JVT6</accession>
<dbReference type="HOGENOM" id="CLU_2167502_0_0_5"/>
<proteinExistence type="predicted"/>
<protein>
    <recommendedName>
        <fullName evidence="3">HTH cro/C1-type domain-containing protein</fullName>
    </recommendedName>
</protein>
<sequence>MSSDRIETMTPAEVFPLAQYLAEEMEARNWTCSDVAKRMQTPSGYSLDCFRIEILLAVQDEHLIIDDELIAGLARAFGVSNEFFRNLHQIWLDNPAARVAFRCPEGLFHD</sequence>
<organism evidence="1 2">
    <name type="scientific">Hyphomicrobium denitrificans (strain ATCC 51888 / DSM 1869 / NCIMB 11706 / TK 0415)</name>
    <dbReference type="NCBI Taxonomy" id="582899"/>
    <lineage>
        <taxon>Bacteria</taxon>
        <taxon>Pseudomonadati</taxon>
        <taxon>Pseudomonadota</taxon>
        <taxon>Alphaproteobacteria</taxon>
        <taxon>Hyphomicrobiales</taxon>
        <taxon>Hyphomicrobiaceae</taxon>
        <taxon>Hyphomicrobium</taxon>
    </lineage>
</organism>
<evidence type="ECO:0000313" key="1">
    <source>
        <dbReference type="EMBL" id="ADJ22975.1"/>
    </source>
</evidence>
<keyword evidence="2" id="KW-1185">Reference proteome</keyword>
<dbReference type="Gene3D" id="1.10.260.40">
    <property type="entry name" value="lambda repressor-like DNA-binding domains"/>
    <property type="match status" value="1"/>
</dbReference>
<dbReference type="Proteomes" id="UP000002033">
    <property type="component" value="Chromosome"/>
</dbReference>